<keyword evidence="1" id="KW-1133">Transmembrane helix</keyword>
<gene>
    <name evidence="2" type="ORF">BN7_780</name>
</gene>
<keyword evidence="1" id="KW-0472">Membrane</keyword>
<proteinExistence type="predicted"/>
<organism evidence="2 3">
    <name type="scientific">Wickerhamomyces ciferrii (strain ATCC 14091 / BCRC 22168 / CBS 111 / JCM 3599 / NBRC 0793 / NRRL Y-1031 F-60-10)</name>
    <name type="common">Yeast</name>
    <name type="synonym">Pichia ciferrii</name>
    <dbReference type="NCBI Taxonomy" id="1206466"/>
    <lineage>
        <taxon>Eukaryota</taxon>
        <taxon>Fungi</taxon>
        <taxon>Dikarya</taxon>
        <taxon>Ascomycota</taxon>
        <taxon>Saccharomycotina</taxon>
        <taxon>Saccharomycetes</taxon>
        <taxon>Phaffomycetales</taxon>
        <taxon>Wickerhamomycetaceae</taxon>
        <taxon>Wickerhamomyces</taxon>
    </lineage>
</organism>
<dbReference type="AlphaFoldDB" id="K0KJG6"/>
<evidence type="ECO:0000313" key="2">
    <source>
        <dbReference type="EMBL" id="CCH41243.1"/>
    </source>
</evidence>
<dbReference type="HOGENOM" id="CLU_744271_0_0_1"/>
<dbReference type="eggNOG" id="ENOG502SVZ2">
    <property type="taxonomic scope" value="Eukaryota"/>
</dbReference>
<name>K0KJG6_WICCF</name>
<feature type="transmembrane region" description="Helical" evidence="1">
    <location>
        <begin position="172"/>
        <end position="191"/>
    </location>
</feature>
<evidence type="ECO:0000313" key="3">
    <source>
        <dbReference type="Proteomes" id="UP000009328"/>
    </source>
</evidence>
<sequence>MPQKGFTNLQKHIDVILRASRSDESYIKVIGLCRDFIKTNKTTNTYNLRSINNIVKYREPNIEKFLFNKIKIAQRSPDVIKAYLVKTPVPSSAFIYDAVKGQNDSQLNKVALRQLLYKKKNLETSIELIKRNGEIYRYHGVQKLQKTALLYFAGVLTFHGILEIGIKGHEFIHAMFDMYFINLFLLTLLFGGSKREGISWRPVNSIFHKYFYDLEYQLCAKYVSIYRDLFTTNVSNFHDKDSKLIRTFQDGFQYNKDEMDQFVHKKLRELGFMITQSPNEEMFREYWDHGGQGFEWVEPDKDPVDFLNINEDS</sequence>
<reference evidence="2 3" key="1">
    <citation type="journal article" date="2012" name="Eukaryot. Cell">
        <title>Draft genome sequence of Wickerhamomyces ciferrii NRRL Y-1031 F-60-10.</title>
        <authorList>
            <person name="Schneider J."/>
            <person name="Andrea H."/>
            <person name="Blom J."/>
            <person name="Jaenicke S."/>
            <person name="Ruckert C."/>
            <person name="Schorsch C."/>
            <person name="Szczepanowski R."/>
            <person name="Farwick M."/>
            <person name="Goesmann A."/>
            <person name="Puhler A."/>
            <person name="Schaffer S."/>
            <person name="Tauch A."/>
            <person name="Kohler T."/>
            <person name="Brinkrolf K."/>
        </authorList>
    </citation>
    <scope>NUCLEOTIDE SEQUENCE [LARGE SCALE GENOMIC DNA]</scope>
    <source>
        <strain evidence="3">ATCC 14091 / BCRC 22168 / CBS 111 / JCM 3599 / NBRC 0793 / NRRL Y-1031 F-60-10</strain>
    </source>
</reference>
<accession>K0KJG6</accession>
<evidence type="ECO:0000256" key="1">
    <source>
        <dbReference type="SAM" id="Phobius"/>
    </source>
</evidence>
<keyword evidence="1" id="KW-0812">Transmembrane</keyword>
<dbReference type="Proteomes" id="UP000009328">
    <property type="component" value="Unassembled WGS sequence"/>
</dbReference>
<dbReference type="InParanoid" id="K0KJG6"/>
<comment type="caution">
    <text evidence="2">The sequence shown here is derived from an EMBL/GenBank/DDBJ whole genome shotgun (WGS) entry which is preliminary data.</text>
</comment>
<protein>
    <submittedName>
        <fullName evidence="2">Membrane protein</fullName>
    </submittedName>
</protein>
<keyword evidence="3" id="KW-1185">Reference proteome</keyword>
<dbReference type="EMBL" id="CAIF01000013">
    <property type="protein sequence ID" value="CCH41243.1"/>
    <property type="molecule type" value="Genomic_DNA"/>
</dbReference>
<feature type="transmembrane region" description="Helical" evidence="1">
    <location>
        <begin position="148"/>
        <end position="166"/>
    </location>
</feature>